<gene>
    <name evidence="11" type="primary">SYPL1</name>
</gene>
<feature type="transmembrane region" description="Helical" evidence="9">
    <location>
        <begin position="115"/>
        <end position="138"/>
    </location>
</feature>
<dbReference type="OMA" id="HLVEQCP"/>
<dbReference type="EMBL" id="AFYH01167608">
    <property type="status" value="NOT_ANNOTATED_CDS"/>
    <property type="molecule type" value="Genomic_DNA"/>
</dbReference>
<dbReference type="Ensembl" id="ENSLACT00000003711.1">
    <property type="protein sequence ID" value="ENSLACP00000003678.1"/>
    <property type="gene ID" value="ENSLACG00000003274.1"/>
</dbReference>
<dbReference type="PANTHER" id="PTHR10306:SF9">
    <property type="entry name" value="SYNAPTOPHYSIN-LIKE PROTEIN 1"/>
    <property type="match status" value="1"/>
</dbReference>
<evidence type="ECO:0000313" key="12">
    <source>
        <dbReference type="Proteomes" id="UP000008672"/>
    </source>
</evidence>
<dbReference type="PRINTS" id="PR00220">
    <property type="entry name" value="SYNAPTOPHYSN"/>
</dbReference>
<accession>H3A207</accession>
<dbReference type="EMBL" id="AFYH01167605">
    <property type="status" value="NOT_ANNOTATED_CDS"/>
    <property type="molecule type" value="Genomic_DNA"/>
</dbReference>
<evidence type="ECO:0000256" key="6">
    <source>
        <dbReference type="ARBA" id="ARBA00023180"/>
    </source>
</evidence>
<feature type="transmembrane region" description="Helical" evidence="9">
    <location>
        <begin position="39"/>
        <end position="56"/>
    </location>
</feature>
<evidence type="ECO:0000256" key="5">
    <source>
        <dbReference type="ARBA" id="ARBA00023136"/>
    </source>
</evidence>
<dbReference type="AlphaFoldDB" id="H3A207"/>
<dbReference type="PANTHER" id="PTHR10306">
    <property type="entry name" value="SYNAPTOPHYSIN"/>
    <property type="match status" value="1"/>
</dbReference>
<organism evidence="11 12">
    <name type="scientific">Latimeria chalumnae</name>
    <name type="common">Coelacanth</name>
    <dbReference type="NCBI Taxonomy" id="7897"/>
    <lineage>
        <taxon>Eukaryota</taxon>
        <taxon>Metazoa</taxon>
        <taxon>Chordata</taxon>
        <taxon>Craniata</taxon>
        <taxon>Vertebrata</taxon>
        <taxon>Euteleostomi</taxon>
        <taxon>Coelacanthiformes</taxon>
        <taxon>Coelacanthidae</taxon>
        <taxon>Latimeria</taxon>
    </lineage>
</organism>
<reference evidence="11" key="2">
    <citation type="submission" date="2025-08" db="UniProtKB">
        <authorList>
            <consortium name="Ensembl"/>
        </authorList>
    </citation>
    <scope>IDENTIFICATION</scope>
</reference>
<evidence type="ECO:0000259" key="10">
    <source>
        <dbReference type="PROSITE" id="PS51225"/>
    </source>
</evidence>
<reference evidence="11" key="3">
    <citation type="submission" date="2025-09" db="UniProtKB">
        <authorList>
            <consortium name="Ensembl"/>
        </authorList>
    </citation>
    <scope>IDENTIFICATION</scope>
</reference>
<feature type="transmembrane region" description="Helical" evidence="9">
    <location>
        <begin position="150"/>
        <end position="170"/>
    </location>
</feature>
<evidence type="ECO:0000256" key="2">
    <source>
        <dbReference type="ARBA" id="ARBA00006476"/>
    </source>
</evidence>
<keyword evidence="5 7" id="KW-0472">Membrane</keyword>
<keyword evidence="6" id="KW-0325">Glycoprotein</keyword>
<proteinExistence type="inferred from homology"/>
<feature type="transmembrane region" description="Helical" evidence="9">
    <location>
        <begin position="212"/>
        <end position="232"/>
    </location>
</feature>
<comment type="similarity">
    <text evidence="2">Belongs to the synaptophysin/synaptobrevin family.</text>
</comment>
<evidence type="ECO:0000256" key="1">
    <source>
        <dbReference type="ARBA" id="ARBA00004141"/>
    </source>
</evidence>
<evidence type="ECO:0000256" key="4">
    <source>
        <dbReference type="ARBA" id="ARBA00022989"/>
    </source>
</evidence>
<dbReference type="EMBL" id="AFYH01167610">
    <property type="status" value="NOT_ANNOTATED_CDS"/>
    <property type="molecule type" value="Genomic_DNA"/>
</dbReference>
<evidence type="ECO:0000256" key="8">
    <source>
        <dbReference type="SAM" id="MobiDB-lite"/>
    </source>
</evidence>
<dbReference type="PROSITE" id="PS51225">
    <property type="entry name" value="MARVEL"/>
    <property type="match status" value="1"/>
</dbReference>
<dbReference type="FunCoup" id="H3A207">
    <property type="interactions" value="665"/>
</dbReference>
<name>H3A207_LATCH</name>
<keyword evidence="3 7" id="KW-0812">Transmembrane</keyword>
<dbReference type="InterPro" id="IPR008253">
    <property type="entry name" value="Marvel"/>
</dbReference>
<dbReference type="STRING" id="7897.ENSLACP00000003678"/>
<dbReference type="EMBL" id="AFYH01167607">
    <property type="status" value="NOT_ANNOTATED_CDS"/>
    <property type="molecule type" value="Genomic_DNA"/>
</dbReference>
<dbReference type="GO" id="GO:0030672">
    <property type="term" value="C:synaptic vesicle membrane"/>
    <property type="evidence" value="ECO:0007669"/>
    <property type="project" value="TreeGrafter"/>
</dbReference>
<dbReference type="EMBL" id="AFYH01167606">
    <property type="status" value="NOT_ANNOTATED_CDS"/>
    <property type="molecule type" value="Genomic_DNA"/>
</dbReference>
<evidence type="ECO:0000256" key="3">
    <source>
        <dbReference type="ARBA" id="ARBA00022692"/>
    </source>
</evidence>
<reference evidence="12" key="1">
    <citation type="submission" date="2011-08" db="EMBL/GenBank/DDBJ databases">
        <title>The draft genome of Latimeria chalumnae.</title>
        <authorList>
            <person name="Di Palma F."/>
            <person name="Alfoldi J."/>
            <person name="Johnson J."/>
            <person name="Berlin A."/>
            <person name="Gnerre S."/>
            <person name="Jaffe D."/>
            <person name="MacCallum I."/>
            <person name="Young S."/>
            <person name="Walker B.J."/>
            <person name="Lander E."/>
            <person name="Lindblad-Toh K."/>
        </authorList>
    </citation>
    <scope>NUCLEOTIDE SEQUENCE [LARGE SCALE GENOMIC DNA]</scope>
    <source>
        <strain evidence="12">Wild caught</strain>
    </source>
</reference>
<sequence length="259" mass="28540">INPSSSEHIQEIECLTQQKMSDFQLNFSLIKEPLGFIKILEWIFAIFAFATCGGYSDKSELSITCKEGANSTVSAAFSYPFRLNKVLLKLDPTFVCNQTVASTYLVGDFSSSAEFFVTLAVLAFLYCIGALVFYVGYLHLYREARRGPKIDFIITVLFACLWLISSSAWAKGLTDVKQSTNPSNIILSLKICTNVAVTCTTLYSASMGKLNVSVMFGFLNVILWGGNAWFVYKETNWHTPPQSTSTPHDTGSVPSSGGM</sequence>
<evidence type="ECO:0000256" key="7">
    <source>
        <dbReference type="PROSITE-ProRule" id="PRU00581"/>
    </source>
</evidence>
<feature type="transmembrane region" description="Helical" evidence="9">
    <location>
        <begin position="185"/>
        <end position="205"/>
    </location>
</feature>
<dbReference type="EMBL" id="AFYH01167609">
    <property type="status" value="NOT_ANNOTATED_CDS"/>
    <property type="molecule type" value="Genomic_DNA"/>
</dbReference>
<dbReference type="Pfam" id="PF01284">
    <property type="entry name" value="MARVEL"/>
    <property type="match status" value="1"/>
</dbReference>
<evidence type="ECO:0000256" key="9">
    <source>
        <dbReference type="SAM" id="Phobius"/>
    </source>
</evidence>
<keyword evidence="4 9" id="KW-1133">Transmembrane helix</keyword>
<keyword evidence="12" id="KW-1185">Reference proteome</keyword>
<dbReference type="Proteomes" id="UP000008672">
    <property type="component" value="Unassembled WGS sequence"/>
</dbReference>
<feature type="domain" description="MARVEL" evidence="10">
    <location>
        <begin position="29"/>
        <end position="236"/>
    </location>
</feature>
<dbReference type="eggNOG" id="ENOG502RY2D">
    <property type="taxonomic scope" value="Eukaryota"/>
</dbReference>
<dbReference type="Bgee" id="ENSLACG00000003274">
    <property type="expression patterns" value="Expressed in pelvic fin and 6 other cell types or tissues"/>
</dbReference>
<evidence type="ECO:0000313" key="11">
    <source>
        <dbReference type="Ensembl" id="ENSLACP00000003678.1"/>
    </source>
</evidence>
<dbReference type="GeneTree" id="ENSGT01030000234637"/>
<feature type="region of interest" description="Disordered" evidence="8">
    <location>
        <begin position="239"/>
        <end position="259"/>
    </location>
</feature>
<dbReference type="InterPro" id="IPR001285">
    <property type="entry name" value="Synaptophysin/porin"/>
</dbReference>
<comment type="subcellular location">
    <subcellularLocation>
        <location evidence="1">Membrane</location>
        <topology evidence="1">Multi-pass membrane protein</topology>
    </subcellularLocation>
</comment>
<dbReference type="InParanoid" id="H3A207"/>
<protein>
    <submittedName>
        <fullName evidence="11">Synaptophysin like 1</fullName>
    </submittedName>
</protein>